<dbReference type="PROSITE" id="PS00028">
    <property type="entry name" value="ZINC_FINGER_C2H2_1"/>
    <property type="match status" value="4"/>
</dbReference>
<keyword evidence="9" id="KW-1185">Reference proteome</keyword>
<dbReference type="GO" id="GO:0005634">
    <property type="term" value="C:nucleus"/>
    <property type="evidence" value="ECO:0007669"/>
    <property type="project" value="TreeGrafter"/>
</dbReference>
<dbReference type="FunFam" id="3.30.160.60:FF:000446">
    <property type="entry name" value="Zinc finger protein"/>
    <property type="match status" value="1"/>
</dbReference>
<evidence type="ECO:0000256" key="5">
    <source>
        <dbReference type="PROSITE-ProRule" id="PRU00042"/>
    </source>
</evidence>
<feature type="domain" description="C2H2-type" evidence="7">
    <location>
        <begin position="525"/>
        <end position="552"/>
    </location>
</feature>
<keyword evidence="1" id="KW-0479">Metal-binding</keyword>
<dbReference type="FunFam" id="3.30.160.60:FF:000245">
    <property type="entry name" value="zinc finger protein Gfi-1"/>
    <property type="match status" value="1"/>
</dbReference>
<dbReference type="PROSITE" id="PS50157">
    <property type="entry name" value="ZINC_FINGER_C2H2_2"/>
    <property type="match status" value="4"/>
</dbReference>
<evidence type="ECO:0000259" key="7">
    <source>
        <dbReference type="PROSITE" id="PS50157"/>
    </source>
</evidence>
<dbReference type="SUPFAM" id="SSF57667">
    <property type="entry name" value="beta-beta-alpha zinc fingers"/>
    <property type="match status" value="2"/>
</dbReference>
<dbReference type="EMBL" id="BLXT01008455">
    <property type="protein sequence ID" value="GFO48923.1"/>
    <property type="molecule type" value="Genomic_DNA"/>
</dbReference>
<feature type="domain" description="C2H2-type" evidence="7">
    <location>
        <begin position="581"/>
        <end position="605"/>
    </location>
</feature>
<name>A0AAV4DXU1_9GAST</name>
<evidence type="ECO:0000256" key="4">
    <source>
        <dbReference type="ARBA" id="ARBA00022833"/>
    </source>
</evidence>
<sequence>MTTKVEAMDTNNNDNSKFKPAVSSMIVDCVGSLNTSTSDDAAYGDASSQTDLNLTQTGEGVRESQGTNNAEQTLPHAILQGHELWMDSSSEPEKGSSLIGWDRSQQGTLQCGQADEGKSQIAQQCGSPHKLHPGVQVNLAPNDHLNLMPDAQTFTSDGQQHFRCEDSQSGQGQKVSADGRTGGGLFRPWEQAGAMADTQPTQEATNCSTGWTAPSPSVSPSLSSSPSSLNSSPPQPSPSRENNQAPLFPSTPPTTPAKSPPRVVCSADSKRDLYPQFWSPHHLARFLYGENPNYIRSSDRAKEIDSVLAFEKDMAGRWKTEANDLYLKSKLTFDLGAFPLFKDRDVTAPNTYGSLCGAPPLHHLLLFRQQMQQQQHEQHQQKLHGEQLWQHHPAALRGSGQFPVYHHLQQQQLHFAANHYHNSSSSNICNFFTSPSNPYNVGYPAAPSRAAYPFSPLPHNVTPSFSSLTNGDQPTVSLDKSHELTPSSLLGPRSEFHCGQCSKPFNTPHGLEVHVRRSHSGSRPFACEICSKTFGHAVSLDHHRATHSQERSFECAQCGKTFKRSSTLSTHLLIHSDTRPYPCPYCGKRFHQKSDMKKHTYIHTGTCLFLP</sequence>
<evidence type="ECO:0000256" key="2">
    <source>
        <dbReference type="ARBA" id="ARBA00022737"/>
    </source>
</evidence>
<dbReference type="GO" id="GO:0000977">
    <property type="term" value="F:RNA polymerase II transcription regulatory region sequence-specific DNA binding"/>
    <property type="evidence" value="ECO:0007669"/>
    <property type="project" value="TreeGrafter"/>
</dbReference>
<dbReference type="InterPro" id="IPR036236">
    <property type="entry name" value="Znf_C2H2_sf"/>
</dbReference>
<dbReference type="PANTHER" id="PTHR24381:SF450">
    <property type="entry name" value="GASTRULA ZINC FINGER PROTEIN XLCGF26.1-LIKE-RELATED"/>
    <property type="match status" value="1"/>
</dbReference>
<feature type="compositionally biased region" description="Low complexity" evidence="6">
    <location>
        <begin position="214"/>
        <end position="232"/>
    </location>
</feature>
<proteinExistence type="predicted"/>
<dbReference type="GO" id="GO:0000981">
    <property type="term" value="F:DNA-binding transcription factor activity, RNA polymerase II-specific"/>
    <property type="evidence" value="ECO:0007669"/>
    <property type="project" value="TreeGrafter"/>
</dbReference>
<dbReference type="GO" id="GO:0008270">
    <property type="term" value="F:zinc ion binding"/>
    <property type="evidence" value="ECO:0007669"/>
    <property type="project" value="UniProtKB-KW"/>
</dbReference>
<dbReference type="InterPro" id="IPR013087">
    <property type="entry name" value="Znf_C2H2_type"/>
</dbReference>
<evidence type="ECO:0000313" key="8">
    <source>
        <dbReference type="EMBL" id="GFO48923.1"/>
    </source>
</evidence>
<comment type="caution">
    <text evidence="8">The sequence shown here is derived from an EMBL/GenBank/DDBJ whole genome shotgun (WGS) entry which is preliminary data.</text>
</comment>
<evidence type="ECO:0000256" key="6">
    <source>
        <dbReference type="SAM" id="MobiDB-lite"/>
    </source>
</evidence>
<evidence type="ECO:0000313" key="9">
    <source>
        <dbReference type="Proteomes" id="UP000735302"/>
    </source>
</evidence>
<keyword evidence="3 5" id="KW-0863">Zinc-finger</keyword>
<dbReference type="AlphaFoldDB" id="A0AAV4DXU1"/>
<feature type="compositionally biased region" description="Polar residues" evidence="6">
    <location>
        <begin position="198"/>
        <end position="212"/>
    </location>
</feature>
<gene>
    <name evidence="8" type="ORF">PoB_007542800</name>
</gene>
<feature type="domain" description="C2H2-type" evidence="7">
    <location>
        <begin position="496"/>
        <end position="524"/>
    </location>
</feature>
<dbReference type="Gene3D" id="3.30.160.60">
    <property type="entry name" value="Classic Zinc Finger"/>
    <property type="match status" value="3"/>
</dbReference>
<evidence type="ECO:0000256" key="1">
    <source>
        <dbReference type="ARBA" id="ARBA00022723"/>
    </source>
</evidence>
<evidence type="ECO:0000256" key="3">
    <source>
        <dbReference type="ARBA" id="ARBA00022771"/>
    </source>
</evidence>
<protein>
    <submittedName>
        <fullName evidence="8">Zinc finger protein gfi-1b</fullName>
    </submittedName>
</protein>
<feature type="compositionally biased region" description="Pro residues" evidence="6">
    <location>
        <begin position="249"/>
        <end position="259"/>
    </location>
</feature>
<dbReference type="Pfam" id="PF00096">
    <property type="entry name" value="zf-C2H2"/>
    <property type="match status" value="3"/>
</dbReference>
<feature type="domain" description="C2H2-type" evidence="7">
    <location>
        <begin position="553"/>
        <end position="580"/>
    </location>
</feature>
<dbReference type="PANTHER" id="PTHR24381">
    <property type="entry name" value="ZINC FINGER PROTEIN"/>
    <property type="match status" value="1"/>
</dbReference>
<organism evidence="8 9">
    <name type="scientific">Plakobranchus ocellatus</name>
    <dbReference type="NCBI Taxonomy" id="259542"/>
    <lineage>
        <taxon>Eukaryota</taxon>
        <taxon>Metazoa</taxon>
        <taxon>Spiralia</taxon>
        <taxon>Lophotrochozoa</taxon>
        <taxon>Mollusca</taxon>
        <taxon>Gastropoda</taxon>
        <taxon>Heterobranchia</taxon>
        <taxon>Euthyneura</taxon>
        <taxon>Panpulmonata</taxon>
        <taxon>Sacoglossa</taxon>
        <taxon>Placobranchoidea</taxon>
        <taxon>Plakobranchidae</taxon>
        <taxon>Plakobranchus</taxon>
    </lineage>
</organism>
<dbReference type="SMART" id="SM00355">
    <property type="entry name" value="ZnF_C2H2"/>
    <property type="match status" value="4"/>
</dbReference>
<keyword evidence="4" id="KW-0862">Zinc</keyword>
<dbReference type="FunFam" id="3.30.160.60:FF:000208">
    <property type="entry name" value="zinc finger protein Gfi-1b"/>
    <property type="match status" value="1"/>
</dbReference>
<keyword evidence="2" id="KW-0677">Repeat</keyword>
<dbReference type="Proteomes" id="UP000735302">
    <property type="component" value="Unassembled WGS sequence"/>
</dbReference>
<reference evidence="8 9" key="1">
    <citation type="journal article" date="2021" name="Elife">
        <title>Chloroplast acquisition without the gene transfer in kleptoplastic sea slugs, Plakobranchus ocellatus.</title>
        <authorList>
            <person name="Maeda T."/>
            <person name="Takahashi S."/>
            <person name="Yoshida T."/>
            <person name="Shimamura S."/>
            <person name="Takaki Y."/>
            <person name="Nagai Y."/>
            <person name="Toyoda A."/>
            <person name="Suzuki Y."/>
            <person name="Arimoto A."/>
            <person name="Ishii H."/>
            <person name="Satoh N."/>
            <person name="Nishiyama T."/>
            <person name="Hasebe M."/>
            <person name="Maruyama T."/>
            <person name="Minagawa J."/>
            <person name="Obokata J."/>
            <person name="Shigenobu S."/>
        </authorList>
    </citation>
    <scope>NUCLEOTIDE SEQUENCE [LARGE SCALE GENOMIC DNA]</scope>
</reference>
<accession>A0AAV4DXU1</accession>
<feature type="region of interest" description="Disordered" evidence="6">
    <location>
        <begin position="146"/>
        <end position="265"/>
    </location>
</feature>